<reference evidence="10" key="1">
    <citation type="journal article" date="2022" name="Arch. Microbiol.">
        <title>Bacteroides muris sp. nov. isolated from the cecum of wild-derived house mice.</title>
        <authorList>
            <person name="Fokt H."/>
            <person name="Unni R."/>
            <person name="Repnik U."/>
            <person name="Schmitz R.A."/>
            <person name="Bramkamp M."/>
            <person name="Baines J.F."/>
            <person name="Unterweger D."/>
        </authorList>
    </citation>
    <scope>NUCLEOTIDE SEQUENCE</scope>
    <source>
        <strain evidence="10">KH569_7</strain>
    </source>
</reference>
<organism evidence="10 11">
    <name type="scientific">Bacteroides muris</name>
    <name type="common">ex Fokt et al. 2023</name>
    <dbReference type="NCBI Taxonomy" id="2937417"/>
    <lineage>
        <taxon>Bacteria</taxon>
        <taxon>Pseudomonadati</taxon>
        <taxon>Bacteroidota</taxon>
        <taxon>Bacteroidia</taxon>
        <taxon>Bacteroidales</taxon>
        <taxon>Bacteroidaceae</taxon>
        <taxon>Bacteroides</taxon>
    </lineage>
</organism>
<evidence type="ECO:0000256" key="3">
    <source>
        <dbReference type="ARBA" id="ARBA00022737"/>
    </source>
</evidence>
<dbReference type="GO" id="GO:0005737">
    <property type="term" value="C:cytoplasm"/>
    <property type="evidence" value="ECO:0007669"/>
    <property type="project" value="UniProtKB-SubCell"/>
</dbReference>
<keyword evidence="3" id="KW-0677">Repeat</keyword>
<feature type="transmembrane region" description="Helical" evidence="8">
    <location>
        <begin position="364"/>
        <end position="385"/>
    </location>
</feature>
<dbReference type="InterPro" id="IPR051476">
    <property type="entry name" value="Bac_ResReg_Asp_Phosphatase"/>
</dbReference>
<dbReference type="Gene3D" id="1.25.40.10">
    <property type="entry name" value="Tetratricopeptide repeat domain"/>
    <property type="match status" value="1"/>
</dbReference>
<dbReference type="InterPro" id="IPR011990">
    <property type="entry name" value="TPR-like_helical_dom_sf"/>
</dbReference>
<dbReference type="SMART" id="SM00028">
    <property type="entry name" value="TPR"/>
    <property type="match status" value="4"/>
</dbReference>
<dbReference type="Pfam" id="PF13424">
    <property type="entry name" value="TPR_12"/>
    <property type="match status" value="1"/>
</dbReference>
<keyword evidence="7" id="KW-0175">Coiled coil</keyword>
<comment type="caution">
    <text evidence="10">The sequence shown here is derived from an EMBL/GenBank/DDBJ whole genome shotgun (WGS) entry which is preliminary data.</text>
</comment>
<dbReference type="Proteomes" id="UP001143810">
    <property type="component" value="Unassembled WGS sequence"/>
</dbReference>
<evidence type="ECO:0000256" key="1">
    <source>
        <dbReference type="ARBA" id="ARBA00004496"/>
    </source>
</evidence>
<evidence type="ECO:0000313" key="11">
    <source>
        <dbReference type="Proteomes" id="UP001143810"/>
    </source>
</evidence>
<evidence type="ECO:0000256" key="5">
    <source>
        <dbReference type="ARBA" id="ARBA00038253"/>
    </source>
</evidence>
<evidence type="ECO:0000313" key="10">
    <source>
        <dbReference type="EMBL" id="MCR6508604.1"/>
    </source>
</evidence>
<keyword evidence="4 6" id="KW-0802">TPR repeat</keyword>
<evidence type="ECO:0000256" key="7">
    <source>
        <dbReference type="SAM" id="Coils"/>
    </source>
</evidence>
<feature type="repeat" description="TPR" evidence="6">
    <location>
        <begin position="102"/>
        <end position="135"/>
    </location>
</feature>
<evidence type="ECO:0000256" key="8">
    <source>
        <dbReference type="SAM" id="Phobius"/>
    </source>
</evidence>
<accession>A0A9X2SVX0</accession>
<keyword evidence="9" id="KW-0732">Signal</keyword>
<dbReference type="PANTHER" id="PTHR46630">
    <property type="entry name" value="TETRATRICOPEPTIDE REPEAT PROTEIN 29"/>
    <property type="match status" value="1"/>
</dbReference>
<dbReference type="PANTHER" id="PTHR46630:SF1">
    <property type="entry name" value="TETRATRICOPEPTIDE REPEAT PROTEIN 29"/>
    <property type="match status" value="1"/>
</dbReference>
<evidence type="ECO:0000256" key="4">
    <source>
        <dbReference type="ARBA" id="ARBA00022803"/>
    </source>
</evidence>
<dbReference type="PROSITE" id="PS50005">
    <property type="entry name" value="TPR"/>
    <property type="match status" value="1"/>
</dbReference>
<dbReference type="SUPFAM" id="SSF48452">
    <property type="entry name" value="TPR-like"/>
    <property type="match status" value="1"/>
</dbReference>
<name>A0A9X2SVX0_9BACE</name>
<dbReference type="EMBL" id="JAMZEE010000023">
    <property type="protein sequence ID" value="MCR6508604.1"/>
    <property type="molecule type" value="Genomic_DNA"/>
</dbReference>
<protein>
    <submittedName>
        <fullName evidence="10">Tetratricopeptide repeat protein</fullName>
    </submittedName>
</protein>
<keyword evidence="8" id="KW-0812">Transmembrane</keyword>
<evidence type="ECO:0000256" key="9">
    <source>
        <dbReference type="SAM" id="SignalP"/>
    </source>
</evidence>
<sequence>MKILKLTYVCLLLLCCHACRNRPYPYTLQAADTLVYDHPDSACTLLDRMKDSILTEPQSTQMYYQLLCIKARDKAYVTHTSDSALLQVLHYYEDRNDKKHLPEAYYYAGRVYSDLQDAPQALSYYQKAAELLEGGSDYRLMKVIYSQMGELFFYQDVYEEAMKAFKKAYLYNKLLEDGRGMVINLCYIGNTFTALNNADSTLFYYQKAYEQASEINNRAMMDRAQISLTSLYIQLEEYSSAKASLQMLDSPQLRNQISTCAVAAHLYFKIEEMDSAAYYYKELLKFNNIYAQQTAHRGLAEIAEKKSDSSSALEHLHLYNSWTDSIKKITNGENIRRLQSLYNYQLRERENAQLKADKEDLKQWIAYGGIFLILLTFSSITYWMYAQSKRKQLKIQLEKLKQVKKEQYEKSNNFIEQNKRKINELENELLLSKQKNDSIYKLLLTQKEQLLRINSKVEIDQKEQALLEVAFRQSDIYNKFKSAVTCKEIVIESKDWEMLRVQIDHCYKDFTSRLYSIYPVSDIEMKICLLLKIKINVTGISMLTERSKSTIVSARKKLYEKTHGKPGKPEEWDLFIYAL</sequence>
<keyword evidence="2" id="KW-0963">Cytoplasm</keyword>
<dbReference type="AlphaFoldDB" id="A0A9X2SVX0"/>
<keyword evidence="8" id="KW-1133">Transmembrane helix</keyword>
<dbReference type="InterPro" id="IPR019734">
    <property type="entry name" value="TPR_rpt"/>
</dbReference>
<evidence type="ECO:0000256" key="6">
    <source>
        <dbReference type="PROSITE-ProRule" id="PRU00339"/>
    </source>
</evidence>
<dbReference type="RefSeq" id="WP_257940654.1">
    <property type="nucleotide sequence ID" value="NZ_JAMZEE010000023.1"/>
</dbReference>
<feature type="signal peptide" evidence="9">
    <location>
        <begin position="1"/>
        <end position="21"/>
    </location>
</feature>
<feature type="coiled-coil region" evidence="7">
    <location>
        <begin position="386"/>
        <end position="435"/>
    </location>
</feature>
<gene>
    <name evidence="10" type="ORF">M1B78_10620</name>
</gene>
<proteinExistence type="inferred from homology"/>
<comment type="subcellular location">
    <subcellularLocation>
        <location evidence="1">Cytoplasm</location>
    </subcellularLocation>
</comment>
<keyword evidence="8" id="KW-0472">Membrane</keyword>
<evidence type="ECO:0000256" key="2">
    <source>
        <dbReference type="ARBA" id="ARBA00022490"/>
    </source>
</evidence>
<comment type="similarity">
    <text evidence="5">Belongs to the Rap family.</text>
</comment>
<feature type="chain" id="PRO_5040989216" evidence="9">
    <location>
        <begin position="22"/>
        <end position="579"/>
    </location>
</feature>
<reference evidence="10" key="2">
    <citation type="submission" date="2022-04" db="EMBL/GenBank/DDBJ databases">
        <authorList>
            <person name="Fokt H."/>
            <person name="Baines J."/>
        </authorList>
    </citation>
    <scope>NUCLEOTIDE SEQUENCE</scope>
    <source>
        <strain evidence="10">KH569_7</strain>
    </source>
</reference>